<dbReference type="CDD" id="cd06432">
    <property type="entry name" value="GT8_HUGT1_C_like"/>
    <property type="match status" value="1"/>
</dbReference>
<feature type="region of interest" description="Disordered" evidence="9">
    <location>
        <begin position="1829"/>
        <end position="1867"/>
    </location>
</feature>
<organism evidence="15 16">
    <name type="scientific">Chlamydomonas incerta</name>
    <dbReference type="NCBI Taxonomy" id="51695"/>
    <lineage>
        <taxon>Eukaryota</taxon>
        <taxon>Viridiplantae</taxon>
        <taxon>Chlorophyta</taxon>
        <taxon>core chlorophytes</taxon>
        <taxon>Chlorophyceae</taxon>
        <taxon>CS clade</taxon>
        <taxon>Chlamydomonadales</taxon>
        <taxon>Chlamydomonadaceae</taxon>
        <taxon>Chlamydomonas</taxon>
    </lineage>
</organism>
<evidence type="ECO:0000256" key="8">
    <source>
        <dbReference type="ARBA" id="ARBA00023180"/>
    </source>
</evidence>
<name>A0A835VTD7_CHLIN</name>
<dbReference type="Proteomes" id="UP000650467">
    <property type="component" value="Unassembled WGS sequence"/>
</dbReference>
<comment type="caution">
    <text evidence="15">The sequence shown here is derived from an EMBL/GenBank/DDBJ whole genome shotgun (WGS) entry which is preliminary data.</text>
</comment>
<evidence type="ECO:0008006" key="17">
    <source>
        <dbReference type="Google" id="ProtNLM"/>
    </source>
</evidence>
<evidence type="ECO:0000256" key="1">
    <source>
        <dbReference type="ARBA" id="ARBA00001913"/>
    </source>
</evidence>
<evidence type="ECO:0000256" key="2">
    <source>
        <dbReference type="ARBA" id="ARBA00004319"/>
    </source>
</evidence>
<protein>
    <recommendedName>
        <fullName evidence="17">UDP-glucose:glycoprotein glucosyltransferase</fullName>
    </recommendedName>
</protein>
<dbReference type="InterPro" id="IPR009448">
    <property type="entry name" value="UDP-g_GGtrans"/>
</dbReference>
<dbReference type="Pfam" id="PF18404">
    <property type="entry name" value="Glyco_transf_24"/>
    <property type="match status" value="1"/>
</dbReference>
<keyword evidence="6" id="KW-0732">Signal</keyword>
<evidence type="ECO:0000259" key="11">
    <source>
        <dbReference type="Pfam" id="PF18401"/>
    </source>
</evidence>
<dbReference type="GO" id="GO:0036503">
    <property type="term" value="P:ERAD pathway"/>
    <property type="evidence" value="ECO:0007669"/>
    <property type="project" value="TreeGrafter"/>
</dbReference>
<evidence type="ECO:0000256" key="5">
    <source>
        <dbReference type="ARBA" id="ARBA00022679"/>
    </source>
</evidence>
<dbReference type="Pfam" id="PF06427">
    <property type="entry name" value="UDP-g_GGTase"/>
    <property type="match status" value="1"/>
</dbReference>
<evidence type="ECO:0000259" key="12">
    <source>
        <dbReference type="Pfam" id="PF18402"/>
    </source>
</evidence>
<dbReference type="Pfam" id="PF18403">
    <property type="entry name" value="Thioredoxin_15"/>
    <property type="match status" value="1"/>
</dbReference>
<dbReference type="GO" id="GO:0003980">
    <property type="term" value="F:UDP-glucose:glycoprotein glucosyltransferase activity"/>
    <property type="evidence" value="ECO:0007669"/>
    <property type="project" value="InterPro"/>
</dbReference>
<evidence type="ECO:0000256" key="3">
    <source>
        <dbReference type="ARBA" id="ARBA00004922"/>
    </source>
</evidence>
<feature type="domain" description="UGGT thioredoxin-like" evidence="10">
    <location>
        <begin position="23"/>
        <end position="188"/>
    </location>
</feature>
<evidence type="ECO:0000256" key="9">
    <source>
        <dbReference type="SAM" id="MobiDB-lite"/>
    </source>
</evidence>
<dbReference type="OrthoDB" id="27683at2759"/>
<comment type="subcellular location">
    <subcellularLocation>
        <location evidence="2">Endoplasmic reticulum lumen</location>
    </subcellularLocation>
</comment>
<evidence type="ECO:0000259" key="10">
    <source>
        <dbReference type="Pfam" id="PF18400"/>
    </source>
</evidence>
<dbReference type="GO" id="GO:0051082">
    <property type="term" value="F:unfolded protein binding"/>
    <property type="evidence" value="ECO:0007669"/>
    <property type="project" value="TreeGrafter"/>
</dbReference>
<dbReference type="InterPro" id="IPR040694">
    <property type="entry name" value="UGGT_TRXL_2"/>
</dbReference>
<feature type="domain" description="Glucosyltransferase 24 catalytic" evidence="14">
    <location>
        <begin position="1532"/>
        <end position="1796"/>
    </location>
</feature>
<keyword evidence="8" id="KW-0325">Glycoprotein</keyword>
<feature type="domain" description="UGGT thioredoxin-like" evidence="11">
    <location>
        <begin position="287"/>
        <end position="388"/>
    </location>
</feature>
<dbReference type="InterPro" id="IPR029044">
    <property type="entry name" value="Nucleotide-diphossugar_trans"/>
</dbReference>
<feature type="compositionally biased region" description="Acidic residues" evidence="9">
    <location>
        <begin position="1483"/>
        <end position="1493"/>
    </location>
</feature>
<reference evidence="15" key="1">
    <citation type="journal article" date="2020" name="bioRxiv">
        <title>Comparative genomics of Chlamydomonas.</title>
        <authorList>
            <person name="Craig R.J."/>
            <person name="Hasan A.R."/>
            <person name="Ness R.W."/>
            <person name="Keightley P.D."/>
        </authorList>
    </citation>
    <scope>NUCLEOTIDE SEQUENCE</scope>
    <source>
        <strain evidence="15">SAG 7.73</strain>
    </source>
</reference>
<evidence type="ECO:0000313" key="16">
    <source>
        <dbReference type="Proteomes" id="UP000650467"/>
    </source>
</evidence>
<evidence type="ECO:0000259" key="13">
    <source>
        <dbReference type="Pfam" id="PF18403"/>
    </source>
</evidence>
<dbReference type="InterPro" id="IPR040692">
    <property type="entry name" value="UGGT_TRXL_3"/>
</dbReference>
<evidence type="ECO:0000259" key="14">
    <source>
        <dbReference type="Pfam" id="PF18404"/>
    </source>
</evidence>
<comment type="cofactor">
    <cofactor evidence="1">
        <name>Ca(2+)</name>
        <dbReference type="ChEBI" id="CHEBI:29108"/>
    </cofactor>
</comment>
<dbReference type="SUPFAM" id="SSF53448">
    <property type="entry name" value="Nucleotide-diphospho-sugar transferases"/>
    <property type="match status" value="1"/>
</dbReference>
<comment type="similarity">
    <text evidence="4">Belongs to the glycosyltransferase 8 family.</text>
</comment>
<dbReference type="InterPro" id="IPR040525">
    <property type="entry name" value="UGGT_TRXL_4"/>
</dbReference>
<dbReference type="Gene3D" id="3.90.550.10">
    <property type="entry name" value="Spore Coat Polysaccharide Biosynthesis Protein SpsA, Chain A"/>
    <property type="match status" value="1"/>
</dbReference>
<proteinExistence type="inferred from homology"/>
<dbReference type="Pfam" id="PF18400">
    <property type="entry name" value="Thioredoxin_12"/>
    <property type="match status" value="1"/>
</dbReference>
<dbReference type="InterPro" id="IPR040497">
    <property type="entry name" value="Glyco_transf_24"/>
</dbReference>
<keyword evidence="16" id="KW-1185">Reference proteome</keyword>
<keyword evidence="7" id="KW-0256">Endoplasmic reticulum</keyword>
<dbReference type="Pfam" id="PF18401">
    <property type="entry name" value="Thioredoxin_13"/>
    <property type="match status" value="1"/>
</dbReference>
<dbReference type="PANTHER" id="PTHR11226">
    <property type="entry name" value="UDP-GLUCOSE GLYCOPROTEIN:GLUCOSYLTRANSFERASE"/>
    <property type="match status" value="1"/>
</dbReference>
<comment type="pathway">
    <text evidence="3">Protein modification; protein glycosylation.</text>
</comment>
<feature type="compositionally biased region" description="Acidic residues" evidence="9">
    <location>
        <begin position="1384"/>
        <end position="1403"/>
    </location>
</feature>
<feature type="region of interest" description="Disordered" evidence="9">
    <location>
        <begin position="817"/>
        <end position="842"/>
    </location>
</feature>
<dbReference type="InterPro" id="IPR040693">
    <property type="entry name" value="UGGT_TRXL_1"/>
</dbReference>
<feature type="region of interest" description="Disordered" evidence="9">
    <location>
        <begin position="1379"/>
        <end position="1427"/>
    </location>
</feature>
<sequence length="1867" mass="192072">MSSPAGGEGSAAAAEGAGGGDACWQRLTAEATRLVSPSVGKLLPLVLGSRQYAAKLAMVAQLAAQLHPGQQSCCFVALGGATLTDPAQLPAALATAATAAAKSAEGEHVEAEQLFPFDHVYPTAATAAAAADGSSNSSSGKPPAVPAVLYGSPGLACFSPLHAALKAAAEAGGVTYVFRPLLQPHCESAAGCAAAGAGGPLLLPGWGCEAALKNTEYSALDDKGKKEAADKGSDAGAEDALGAGEGAVVRGFRLDVLAARKPALRQELLTLRDQLLTAAEDEADGSGSLKVWDIADVGLAAAQRVLGSSDPLALLAEVSQNFPGLVSSLSRQPVNASLRSAVAANQAAGLSAGANFMLLNGLAVDVNSLDYFGFLGRLRAEMRLRDALVSPPAPAPAAADATAAAAAAATATATAAGGLGLPGDVASAVMALRAEEGSAAGGGGGAGGAEAETRLSLGSASTMDKHVTWLNNLDKDAKYQRFGRSVNELLSVYPGRLKPLGRNIFTAVLVAQPLCAASLELAAAVEQMWQGGYPIRFGVVFELPAVAGRLATSRRYPHLAGATQAPAWEDMDASERFGRAFATLREAFGGPAAWRLWSKVAELVGSGEAADPGSAVETAFKAAWAAAARSPPPGARAKAAARKAAGDALTMLQEGSGYAAEVGLALTDTAAWLLGRGLVAPAPAGQVAAAGEDAEDCSQAPLVWMNGLSGRSAGRGGGGGGLMGGGGGPAEDLLYKLMGEMQRMQEWVYFGRLADDTAGGDVLQAVLGLAGAVERLNPRLVGPAAARSAKVLPLAPLLRGPARQQLTALWRDSPAAAGASAAADDDDDAEEGGAKAGKKGGKKGAAAAAADKKAKRLHVPAVTHVVAADLCGDGNEGRELVAEALRFLADGPTSAARDARLLMAPNPGQPQQPPCLLEALAGGALAQLGGGRASRPQVLSFLRKLLSDGPLVSRLAGPLAAGSAEEATVAARLAEDAGLDSKALLGGLVALADAALLPGGRGLKPSSAIPQLDGRGRLAAALTGGLGLAPGEAAVVTNGRLTRVYRPGGEHHELVAEDFPLLHMATAGVATAVSAALARAHAAAPLPGVPPYPAASDDAAAAAATTDALSDLTAATAAALAAAAAAAPEAPAAAAAAAGAQQQLGPAASKQLQTVLSQLRKSKSAVEVPGSGGAGSSGLRLEVILNPLSRPAQRLSGLLLALRQALGAELLLALNPQRDLTEMPLKSYYRYALPQGLAPAAAAASAPGTPAAHFARLPPRRVLTLNMEAPESWLLEPAAAAHDLDNLRLEDVPGETAYAEFELDSLMLTGSCVDVTASGRLTPPRGLQLHLGTPAAPHLVDTLVMANLAYFQLKAAPGLWLLSLAPGRSRELYELTASTGTSLYDDDEESEGGGGGGEEEPKEEEGAGAKAVAKAGGGGGGGVGVSDPGVSTQVLISSFTGKHMILRVRKRPGMEDEDVLKQGGEQEEEDVIEIDPPMPELEEDEYADEDDEAPAAKKPPGSLLGRVSDMIMGKGGKDAAAAKKPLPGGDVINVFTVASGHMYERLQKIMILSVVRHTKSKVKFWIIKNYCSPQHRAVLPALAAAYGFEYEFVTYKWPTWLHKQTDKQRLIWAYKILFLDVLFPLGVERIIFVDSDQVVRTDLAELYHMDIRGAPYAYTPFCDNNRETDEYRFWKGGFWRDHLQGKPYHISALYLVDLKRFRQLAAGDQLRVVYDQLSKDPNSLANLDQDLPNYAQHNIKIFSLPQEWLWCESWCGNSTKHKAKTIDLCNNPKTKEPKLTAARRIIGPLWEELDGQQEAVTREVQARLEAAESGLPLLTGAAEAAVEAEAAGAGAGAGAGPEEDWAVGDAPQQRDGTAAGGADRTEL</sequence>
<dbReference type="Pfam" id="PF18402">
    <property type="entry name" value="Thioredoxin_14"/>
    <property type="match status" value="1"/>
</dbReference>
<dbReference type="UniPathway" id="UPA00378"/>
<feature type="domain" description="UGGT thioredoxin-like" evidence="12">
    <location>
        <begin position="464"/>
        <end position="623"/>
    </location>
</feature>
<dbReference type="EMBL" id="JAEHOC010000061">
    <property type="protein sequence ID" value="KAG2424814.1"/>
    <property type="molecule type" value="Genomic_DNA"/>
</dbReference>
<evidence type="ECO:0000256" key="4">
    <source>
        <dbReference type="ARBA" id="ARBA00006351"/>
    </source>
</evidence>
<accession>A0A835VTD7</accession>
<feature type="compositionally biased region" description="Gly residues" evidence="9">
    <location>
        <begin position="1415"/>
        <end position="1424"/>
    </location>
</feature>
<feature type="region of interest" description="Disordered" evidence="9">
    <location>
        <begin position="1483"/>
        <end position="1507"/>
    </location>
</feature>
<dbReference type="GO" id="GO:0018279">
    <property type="term" value="P:protein N-linked glycosylation via asparagine"/>
    <property type="evidence" value="ECO:0007669"/>
    <property type="project" value="TreeGrafter"/>
</dbReference>
<keyword evidence="5" id="KW-0808">Transferase</keyword>
<dbReference type="PANTHER" id="PTHR11226:SF0">
    <property type="entry name" value="UDP-GLUCOSE:GLYCOPROTEIN GLUCOSYLTRANSFERASE"/>
    <property type="match status" value="1"/>
</dbReference>
<dbReference type="GO" id="GO:0005788">
    <property type="term" value="C:endoplasmic reticulum lumen"/>
    <property type="evidence" value="ECO:0007669"/>
    <property type="project" value="UniProtKB-SubCell"/>
</dbReference>
<feature type="domain" description="UDP-glucose:glycoprotein glucosyltransferase thioredoxin-like" evidence="13">
    <location>
        <begin position="861"/>
        <end position="1064"/>
    </location>
</feature>
<evidence type="ECO:0000313" key="15">
    <source>
        <dbReference type="EMBL" id="KAG2424814.1"/>
    </source>
</evidence>
<evidence type="ECO:0000256" key="7">
    <source>
        <dbReference type="ARBA" id="ARBA00022824"/>
    </source>
</evidence>
<evidence type="ECO:0000256" key="6">
    <source>
        <dbReference type="ARBA" id="ARBA00022729"/>
    </source>
</evidence>
<gene>
    <name evidence="15" type="ORF">HXX76_014236</name>
</gene>